<reference evidence="2 3" key="1">
    <citation type="journal article" date="2015" name="Nature">
        <title>rRNA introns, odd ribosomes, and small enigmatic genomes across a large radiation of phyla.</title>
        <authorList>
            <person name="Brown C.T."/>
            <person name="Hug L.A."/>
            <person name="Thomas B.C."/>
            <person name="Sharon I."/>
            <person name="Castelle C.J."/>
            <person name="Singh A."/>
            <person name="Wilkins M.J."/>
            <person name="Williams K.H."/>
            <person name="Banfield J.F."/>
        </authorList>
    </citation>
    <scope>NUCLEOTIDE SEQUENCE [LARGE SCALE GENOMIC DNA]</scope>
</reference>
<keyword evidence="1" id="KW-1133">Transmembrane helix</keyword>
<dbReference type="EMBL" id="LCQW01000027">
    <property type="protein sequence ID" value="KKW23173.1"/>
    <property type="molecule type" value="Genomic_DNA"/>
</dbReference>
<accession>A0A0G1WWB9</accession>
<dbReference type="CDD" id="cd01659">
    <property type="entry name" value="TRX_superfamily"/>
    <property type="match status" value="1"/>
</dbReference>
<evidence type="ECO:0000256" key="1">
    <source>
        <dbReference type="SAM" id="Phobius"/>
    </source>
</evidence>
<proteinExistence type="predicted"/>
<dbReference type="Gene3D" id="3.40.30.10">
    <property type="entry name" value="Glutaredoxin"/>
    <property type="match status" value="1"/>
</dbReference>
<dbReference type="STRING" id="1618671.UY67_C0027G0010"/>
<name>A0A0G1WWB9_9BACT</name>
<dbReference type="PANTHER" id="PTHR34573">
    <property type="entry name" value="VKC DOMAIN-CONTAINING PROTEIN"/>
    <property type="match status" value="1"/>
</dbReference>
<evidence type="ECO:0000313" key="3">
    <source>
        <dbReference type="Proteomes" id="UP000034273"/>
    </source>
</evidence>
<gene>
    <name evidence="2" type="ORF">UY67_C0027G0010</name>
</gene>
<keyword evidence="1" id="KW-0812">Transmembrane</keyword>
<evidence type="ECO:0000313" key="2">
    <source>
        <dbReference type="EMBL" id="KKW23173.1"/>
    </source>
</evidence>
<comment type="caution">
    <text evidence="2">The sequence shown here is derived from an EMBL/GenBank/DDBJ whole genome shotgun (WGS) entry which is preliminary data.</text>
</comment>
<dbReference type="AlphaFoldDB" id="A0A0G1WWB9"/>
<dbReference type="InterPro" id="IPR036249">
    <property type="entry name" value="Thioredoxin-like_sf"/>
</dbReference>
<keyword evidence="1" id="KW-0472">Membrane</keyword>
<feature type="transmembrane region" description="Helical" evidence="1">
    <location>
        <begin position="31"/>
        <end position="51"/>
    </location>
</feature>
<sequence length="151" mass="16715">MRAVRRNGRCAVSFCSKSAYATLLIMKRGVTIFWIGLFVLIVLGIGASFFAKAGPNKLDSFAQCIKDSGVIFYGAFWCPHCQNTKKMFGTAQKYLPYIECSTPDGQGQLQICKDKGVTNYPWWTHPATSTVLTGEHTLQELADFSSCTLPK</sequence>
<protein>
    <submittedName>
        <fullName evidence="2">Vitamin K epoxide reductase</fullName>
    </submittedName>
</protein>
<dbReference type="PANTHER" id="PTHR34573:SF1">
    <property type="entry name" value="VITAMIN K EPOXIDE REDUCTASE DOMAIN-CONTAINING PROTEIN"/>
    <property type="match status" value="1"/>
</dbReference>
<organism evidence="2 3">
    <name type="scientific">Candidatus Kaiserbacteria bacterium GW2011_GWA2_52_12</name>
    <dbReference type="NCBI Taxonomy" id="1618671"/>
    <lineage>
        <taxon>Bacteria</taxon>
        <taxon>Candidatus Kaiseribacteriota</taxon>
    </lineage>
</organism>
<dbReference type="SUPFAM" id="SSF52833">
    <property type="entry name" value="Thioredoxin-like"/>
    <property type="match status" value="1"/>
</dbReference>
<dbReference type="Proteomes" id="UP000034273">
    <property type="component" value="Unassembled WGS sequence"/>
</dbReference>